<dbReference type="InterPro" id="IPR006059">
    <property type="entry name" value="SBP"/>
</dbReference>
<dbReference type="InterPro" id="IPR050490">
    <property type="entry name" value="Bact_solute-bd_prot1"/>
</dbReference>
<comment type="caution">
    <text evidence="1">The sequence shown here is derived from an EMBL/GenBank/DDBJ whole genome shotgun (WGS) entry which is preliminary data.</text>
</comment>
<accession>A0A9X3N930</accession>
<proteinExistence type="predicted"/>
<sequence length="386" mass="41061">MSALAGCGGQASRPARPADPLAAMNVRDAKGEVTYCVSEDDESEREAVAAFHTTQRTVKARYKAYDPSDYDTLYADVQGGRCDVLNVDDADVAGFADAGAATDLTPYADARRREFFPGALEAVRYRGRTWAMPRHFFVQLLYSRLTDTTPSTWQDAFAEPRSVLVPNDDYGATAAFLQLAYAAGGRVLSEDGLSSALDAPENLRALELLQAGGLLEGDALENAEAFEKRDTGRFMINWNLRFEAGNLAASAPPPFAERRRVSVLSGAALVIPTTTANRDAAVALLDFLTSDPAYADLARDHGYAPPTRAAWASIDGQIPNGEAVKAALEIARPFPPSPQPGLISETIAKAVYDTVSGRAAPAEALKTASAEIDAALEDTAPPGDVS</sequence>
<protein>
    <submittedName>
        <fullName evidence="1">Extracellular solute-binding protein</fullName>
    </submittedName>
</protein>
<dbReference type="EMBL" id="JAPDDP010000014">
    <property type="protein sequence ID" value="MDA0180660.1"/>
    <property type="molecule type" value="Genomic_DNA"/>
</dbReference>
<dbReference type="Gene3D" id="3.40.190.10">
    <property type="entry name" value="Periplasmic binding protein-like II"/>
    <property type="match status" value="1"/>
</dbReference>
<evidence type="ECO:0000313" key="2">
    <source>
        <dbReference type="Proteomes" id="UP001147653"/>
    </source>
</evidence>
<reference evidence="1" key="1">
    <citation type="submission" date="2022-10" db="EMBL/GenBank/DDBJ databases">
        <title>The WGS of Solirubrobacter phytolaccae KCTC 29190.</title>
        <authorList>
            <person name="Jiang Z."/>
        </authorList>
    </citation>
    <scope>NUCLEOTIDE SEQUENCE</scope>
    <source>
        <strain evidence="1">KCTC 29190</strain>
    </source>
</reference>
<dbReference type="Pfam" id="PF01547">
    <property type="entry name" value="SBP_bac_1"/>
    <property type="match status" value="1"/>
</dbReference>
<dbReference type="PANTHER" id="PTHR43649:SF12">
    <property type="entry name" value="DIACETYLCHITOBIOSE BINDING PROTEIN DASA"/>
    <property type="match status" value="1"/>
</dbReference>
<dbReference type="SUPFAM" id="SSF53850">
    <property type="entry name" value="Periplasmic binding protein-like II"/>
    <property type="match status" value="1"/>
</dbReference>
<dbReference type="AlphaFoldDB" id="A0A9X3N930"/>
<dbReference type="PANTHER" id="PTHR43649">
    <property type="entry name" value="ARABINOSE-BINDING PROTEIN-RELATED"/>
    <property type="match status" value="1"/>
</dbReference>
<evidence type="ECO:0000313" key="1">
    <source>
        <dbReference type="EMBL" id="MDA0180660.1"/>
    </source>
</evidence>
<organism evidence="1 2">
    <name type="scientific">Solirubrobacter phytolaccae</name>
    <dbReference type="NCBI Taxonomy" id="1404360"/>
    <lineage>
        <taxon>Bacteria</taxon>
        <taxon>Bacillati</taxon>
        <taxon>Actinomycetota</taxon>
        <taxon>Thermoleophilia</taxon>
        <taxon>Solirubrobacterales</taxon>
        <taxon>Solirubrobacteraceae</taxon>
        <taxon>Solirubrobacter</taxon>
    </lineage>
</organism>
<keyword evidence="2" id="KW-1185">Reference proteome</keyword>
<gene>
    <name evidence="1" type="ORF">OJ997_10185</name>
</gene>
<dbReference type="RefSeq" id="WP_270024973.1">
    <property type="nucleotide sequence ID" value="NZ_JAPDDP010000014.1"/>
</dbReference>
<name>A0A9X3N930_9ACTN</name>
<dbReference type="Proteomes" id="UP001147653">
    <property type="component" value="Unassembled WGS sequence"/>
</dbReference>